<accession>M8ANR8</accession>
<organism evidence="1">
    <name type="scientific">Triticum urartu</name>
    <name type="common">Red wild einkorn</name>
    <name type="synonym">Crithodium urartu</name>
    <dbReference type="NCBI Taxonomy" id="4572"/>
    <lineage>
        <taxon>Eukaryota</taxon>
        <taxon>Viridiplantae</taxon>
        <taxon>Streptophyta</taxon>
        <taxon>Embryophyta</taxon>
        <taxon>Tracheophyta</taxon>
        <taxon>Spermatophyta</taxon>
        <taxon>Magnoliopsida</taxon>
        <taxon>Liliopsida</taxon>
        <taxon>Poales</taxon>
        <taxon>Poaceae</taxon>
        <taxon>BOP clade</taxon>
        <taxon>Pooideae</taxon>
        <taxon>Triticodae</taxon>
        <taxon>Triticeae</taxon>
        <taxon>Triticinae</taxon>
        <taxon>Triticum</taxon>
    </lineage>
</organism>
<proteinExistence type="predicted"/>
<dbReference type="EMBL" id="KD027703">
    <property type="protein sequence ID" value="EMS66750.1"/>
    <property type="molecule type" value="Genomic_DNA"/>
</dbReference>
<dbReference type="AlphaFoldDB" id="M8ANR8"/>
<reference evidence="1" key="1">
    <citation type="journal article" date="2013" name="Nature">
        <title>Draft genome of the wheat A-genome progenitor Triticum urartu.</title>
        <authorList>
            <person name="Ling H.Q."/>
            <person name="Zhao S."/>
            <person name="Liu D."/>
            <person name="Wang J."/>
            <person name="Sun H."/>
            <person name="Zhang C."/>
            <person name="Fan H."/>
            <person name="Li D."/>
            <person name="Dong L."/>
            <person name="Tao Y."/>
            <person name="Gao C."/>
            <person name="Wu H."/>
            <person name="Li Y."/>
            <person name="Cui Y."/>
            <person name="Guo X."/>
            <person name="Zheng S."/>
            <person name="Wang B."/>
            <person name="Yu K."/>
            <person name="Liang Q."/>
            <person name="Yang W."/>
            <person name="Lou X."/>
            <person name="Chen J."/>
            <person name="Feng M."/>
            <person name="Jian J."/>
            <person name="Zhang X."/>
            <person name="Luo G."/>
            <person name="Jiang Y."/>
            <person name="Liu J."/>
            <person name="Wang Z."/>
            <person name="Sha Y."/>
            <person name="Zhang B."/>
            <person name="Wu H."/>
            <person name="Tang D."/>
            <person name="Shen Q."/>
            <person name="Xue P."/>
            <person name="Zou S."/>
            <person name="Wang X."/>
            <person name="Liu X."/>
            <person name="Wang F."/>
            <person name="Yang Y."/>
            <person name="An X."/>
            <person name="Dong Z."/>
            <person name="Zhang K."/>
            <person name="Zhang X."/>
            <person name="Luo M.C."/>
            <person name="Dvorak J."/>
            <person name="Tong Y."/>
            <person name="Wang J."/>
            <person name="Yang H."/>
            <person name="Li Z."/>
            <person name="Wang D."/>
            <person name="Zhang A."/>
            <person name="Wang J."/>
        </authorList>
    </citation>
    <scope>NUCLEOTIDE SEQUENCE</scope>
</reference>
<protein>
    <submittedName>
        <fullName evidence="1">Uncharacterized protein</fullName>
    </submittedName>
</protein>
<name>M8ANR8_TRIUA</name>
<evidence type="ECO:0000313" key="1">
    <source>
        <dbReference type="EMBL" id="EMS66750.1"/>
    </source>
</evidence>
<sequence>MKWYLAIPRSCTWAVAHVTNPSLSGSVLERDGRSGTCRSQSGRQNIVELEMVLTIPKTLLLKEVSVSVFTGRGTWRTGSTNAIVLGLEASCLEMVLALAVIRKGDFRRQPSEGMLRSKGMDLLPARNKTWRRLRLMRPSKIVSKAKVAMVDMNEEGPGGDAGVQTSRSKAGSGAWRKTCGRWRRRRSSGDDEEEAGVAEGGGVAWSKEAEAGGAMEVPAEWGV</sequence>
<gene>
    <name evidence="1" type="ORF">TRIUR3_31403</name>
</gene>